<dbReference type="Ensembl" id="ENSOMET00000033037.1">
    <property type="protein sequence ID" value="ENSOMEP00000030415.1"/>
    <property type="gene ID" value="ENSOMEG00000014594.1"/>
</dbReference>
<feature type="domain" description="Ubiquitin-like" evidence="1">
    <location>
        <begin position="67"/>
        <end position="126"/>
    </location>
</feature>
<dbReference type="Gene3D" id="3.10.20.90">
    <property type="entry name" value="Phosphatidylinositol 3-kinase Catalytic Subunit, Chain A, domain 1"/>
    <property type="match status" value="1"/>
</dbReference>
<reference evidence="2" key="2">
    <citation type="submission" date="2025-09" db="UniProtKB">
        <authorList>
            <consortium name="Ensembl"/>
        </authorList>
    </citation>
    <scope>IDENTIFICATION</scope>
</reference>
<evidence type="ECO:0000259" key="1">
    <source>
        <dbReference type="PROSITE" id="PS50053"/>
    </source>
</evidence>
<dbReference type="InterPro" id="IPR000626">
    <property type="entry name" value="Ubiquitin-like_dom"/>
</dbReference>
<keyword evidence="3" id="KW-1185">Reference proteome</keyword>
<evidence type="ECO:0000313" key="2">
    <source>
        <dbReference type="Ensembl" id="ENSOMEP00000030415.1"/>
    </source>
</evidence>
<dbReference type="SUPFAM" id="SSF54236">
    <property type="entry name" value="Ubiquitin-like"/>
    <property type="match status" value="1"/>
</dbReference>
<dbReference type="InterPro" id="IPR029071">
    <property type="entry name" value="Ubiquitin-like_domsf"/>
</dbReference>
<protein>
    <submittedName>
        <fullName evidence="2">Probable E3 ubiquitin-protein ligase ARI8</fullName>
    </submittedName>
</protein>
<dbReference type="AlphaFoldDB" id="A0A3B3DM21"/>
<accession>A0A3B3DM21</accession>
<sequence length="129" mass="14737">MSTMQKRYSLFDRTLRFVDREDEMDYDADSATGGTETMVIQVIVNTFEGQKITVDLCQDEKQLQLMTVLQLKQKIALKLPGRAERMAADMQLIFADKRLDQDSKLLCEFGILHRSLIQMVMSLDGGRGV</sequence>
<dbReference type="CDD" id="cd17039">
    <property type="entry name" value="Ubl_ubiquitin_like"/>
    <property type="match status" value="1"/>
</dbReference>
<evidence type="ECO:0000313" key="3">
    <source>
        <dbReference type="Proteomes" id="UP000261560"/>
    </source>
</evidence>
<name>A0A3B3DM21_ORYME</name>
<reference evidence="2" key="1">
    <citation type="submission" date="2025-08" db="UniProtKB">
        <authorList>
            <consortium name="Ensembl"/>
        </authorList>
    </citation>
    <scope>IDENTIFICATION</scope>
</reference>
<dbReference type="Proteomes" id="UP000261560">
    <property type="component" value="Unplaced"/>
</dbReference>
<dbReference type="GeneTree" id="ENSGT00940000175830"/>
<dbReference type="PROSITE" id="PS50053">
    <property type="entry name" value="UBIQUITIN_2"/>
    <property type="match status" value="1"/>
</dbReference>
<organism evidence="2 3">
    <name type="scientific">Oryzias melastigma</name>
    <name type="common">Marine medaka</name>
    <dbReference type="NCBI Taxonomy" id="30732"/>
    <lineage>
        <taxon>Eukaryota</taxon>
        <taxon>Metazoa</taxon>
        <taxon>Chordata</taxon>
        <taxon>Craniata</taxon>
        <taxon>Vertebrata</taxon>
        <taxon>Euteleostomi</taxon>
        <taxon>Actinopterygii</taxon>
        <taxon>Neopterygii</taxon>
        <taxon>Teleostei</taxon>
        <taxon>Neoteleostei</taxon>
        <taxon>Acanthomorphata</taxon>
        <taxon>Ovalentaria</taxon>
        <taxon>Atherinomorphae</taxon>
        <taxon>Beloniformes</taxon>
        <taxon>Adrianichthyidae</taxon>
        <taxon>Oryziinae</taxon>
        <taxon>Oryzias</taxon>
    </lineage>
</organism>
<proteinExistence type="predicted"/>